<accession>A0AAD8NMQ2</accession>
<keyword evidence="2" id="KW-1185">Reference proteome</keyword>
<dbReference type="EMBL" id="JAUHHV010000006">
    <property type="protein sequence ID" value="KAK1421755.1"/>
    <property type="molecule type" value="Genomic_DNA"/>
</dbReference>
<proteinExistence type="predicted"/>
<gene>
    <name evidence="1" type="ORF">QVD17_24355</name>
</gene>
<evidence type="ECO:0000313" key="2">
    <source>
        <dbReference type="Proteomes" id="UP001229421"/>
    </source>
</evidence>
<reference evidence="1" key="1">
    <citation type="journal article" date="2023" name="bioRxiv">
        <title>Improved chromosome-level genome assembly for marigold (Tagetes erecta).</title>
        <authorList>
            <person name="Jiang F."/>
            <person name="Yuan L."/>
            <person name="Wang S."/>
            <person name="Wang H."/>
            <person name="Xu D."/>
            <person name="Wang A."/>
            <person name="Fan W."/>
        </authorList>
    </citation>
    <scope>NUCLEOTIDE SEQUENCE</scope>
    <source>
        <strain evidence="1">WSJ</strain>
        <tissue evidence="1">Leaf</tissue>
    </source>
</reference>
<protein>
    <submittedName>
        <fullName evidence="1">Uncharacterized protein</fullName>
    </submittedName>
</protein>
<evidence type="ECO:0000313" key="1">
    <source>
        <dbReference type="EMBL" id="KAK1421755.1"/>
    </source>
</evidence>
<dbReference type="AlphaFoldDB" id="A0AAD8NMQ2"/>
<dbReference type="Proteomes" id="UP001229421">
    <property type="component" value="Unassembled WGS sequence"/>
</dbReference>
<organism evidence="1 2">
    <name type="scientific">Tagetes erecta</name>
    <name type="common">African marigold</name>
    <dbReference type="NCBI Taxonomy" id="13708"/>
    <lineage>
        <taxon>Eukaryota</taxon>
        <taxon>Viridiplantae</taxon>
        <taxon>Streptophyta</taxon>
        <taxon>Embryophyta</taxon>
        <taxon>Tracheophyta</taxon>
        <taxon>Spermatophyta</taxon>
        <taxon>Magnoliopsida</taxon>
        <taxon>eudicotyledons</taxon>
        <taxon>Gunneridae</taxon>
        <taxon>Pentapetalae</taxon>
        <taxon>asterids</taxon>
        <taxon>campanulids</taxon>
        <taxon>Asterales</taxon>
        <taxon>Asteraceae</taxon>
        <taxon>Asteroideae</taxon>
        <taxon>Heliantheae alliance</taxon>
        <taxon>Tageteae</taxon>
        <taxon>Tagetes</taxon>
    </lineage>
</organism>
<name>A0AAD8NMQ2_TARER</name>
<sequence length="81" mass="9251">MMFLLFISEDLPQNVVDLKIWMKIQNSDLVSLSKNPPDLLSLSKISSKFFNLILFTWKDPKSCSFKPPSNLICTLLFIVSA</sequence>
<comment type="caution">
    <text evidence="1">The sequence shown here is derived from an EMBL/GenBank/DDBJ whole genome shotgun (WGS) entry which is preliminary data.</text>
</comment>